<sequence length="64" mass="6608">MASPREVAEAAVAALPVQLLLAAEDAPHEAAKLWLTFTQGSADQAAEDVYALLHAAGQPSSTVH</sequence>
<comment type="caution">
    <text evidence="1">The sequence shown here is derived from an EMBL/GenBank/DDBJ whole genome shotgun (WGS) entry which is preliminary data.</text>
</comment>
<reference evidence="2" key="1">
    <citation type="journal article" date="2019" name="Int. J. Syst. Evol. Microbiol.">
        <title>The Global Catalogue of Microorganisms (GCM) 10K type strain sequencing project: providing services to taxonomists for standard genome sequencing and annotation.</title>
        <authorList>
            <consortium name="The Broad Institute Genomics Platform"/>
            <consortium name="The Broad Institute Genome Sequencing Center for Infectious Disease"/>
            <person name="Wu L."/>
            <person name="Ma J."/>
        </authorList>
    </citation>
    <scope>NUCLEOTIDE SEQUENCE [LARGE SCALE GENOMIC DNA]</scope>
    <source>
        <strain evidence="2">JCM 17342</strain>
    </source>
</reference>
<evidence type="ECO:0000313" key="1">
    <source>
        <dbReference type="EMBL" id="GAA4023182.1"/>
    </source>
</evidence>
<proteinExistence type="predicted"/>
<dbReference type="Proteomes" id="UP001501747">
    <property type="component" value="Unassembled WGS sequence"/>
</dbReference>
<organism evidence="1 2">
    <name type="scientific">Allokutzneria multivorans</name>
    <dbReference type="NCBI Taxonomy" id="1142134"/>
    <lineage>
        <taxon>Bacteria</taxon>
        <taxon>Bacillati</taxon>
        <taxon>Actinomycetota</taxon>
        <taxon>Actinomycetes</taxon>
        <taxon>Pseudonocardiales</taxon>
        <taxon>Pseudonocardiaceae</taxon>
        <taxon>Allokutzneria</taxon>
    </lineage>
</organism>
<accession>A0ABP7T9V2</accession>
<keyword evidence="2" id="KW-1185">Reference proteome</keyword>
<protein>
    <submittedName>
        <fullName evidence="1">Uncharacterized protein</fullName>
    </submittedName>
</protein>
<dbReference type="RefSeq" id="WP_344880451.1">
    <property type="nucleotide sequence ID" value="NZ_BAABAL010000018.1"/>
</dbReference>
<evidence type="ECO:0000313" key="2">
    <source>
        <dbReference type="Proteomes" id="UP001501747"/>
    </source>
</evidence>
<gene>
    <name evidence="1" type="ORF">GCM10022247_54360</name>
</gene>
<name>A0ABP7T9V2_9PSEU</name>
<dbReference type="EMBL" id="BAABAL010000018">
    <property type="protein sequence ID" value="GAA4023182.1"/>
    <property type="molecule type" value="Genomic_DNA"/>
</dbReference>